<comment type="caution">
    <text evidence="1">The sequence shown here is derived from an EMBL/GenBank/DDBJ whole genome shotgun (WGS) entry which is preliminary data.</text>
</comment>
<evidence type="ECO:0000313" key="2">
    <source>
        <dbReference type="Proteomes" id="UP000887226"/>
    </source>
</evidence>
<organism evidence="1 2">
    <name type="scientific">Calycina marina</name>
    <dbReference type="NCBI Taxonomy" id="1763456"/>
    <lineage>
        <taxon>Eukaryota</taxon>
        <taxon>Fungi</taxon>
        <taxon>Dikarya</taxon>
        <taxon>Ascomycota</taxon>
        <taxon>Pezizomycotina</taxon>
        <taxon>Leotiomycetes</taxon>
        <taxon>Helotiales</taxon>
        <taxon>Pezizellaceae</taxon>
        <taxon>Calycina</taxon>
    </lineage>
</organism>
<protein>
    <submittedName>
        <fullName evidence="1">Uncharacterized protein</fullName>
    </submittedName>
</protein>
<sequence>MASSSDYFEFVRRTPTTLRHIPLTDLPPRNPEARSDKIRISPVPADAAIRAFYLNERNHGRYLVPPPLISSSGFVPPALITLLMRKKKNGALGVKFVPSGGQGSRPDEITNMEGALHSFVTPVIGICEIAGDYRYHGKHGIVAFGDDAVEDRRQRKRLTRTVVLSASIMLDFEDVSIMLKVCCLEGHEIIGKDKGPVWNVMRIDDKQIDEKRHSYDEALKRHMIYHLKSSGSMPSRREVTYAMDVKSTVKFLEDAIHLKEDKAAMIIGRFSEIQTGRIISLELLFNAAVHQVQNELSALEAMCPQGYVYTYDPASIFAQKIGAPILNRLVLLAFAHFSAHNTFHNLRVFAFNDYAEKRGVALARASLSAQSHVMIIPAAQGALLVIHNNSDAFGQNIETEWETGSLDGAVGFNCSGAASLERSRPDLLSFVSPPWKH</sequence>
<keyword evidence="2" id="KW-1185">Reference proteome</keyword>
<proteinExistence type="predicted"/>
<accession>A0A9P7YZ14</accession>
<dbReference type="Proteomes" id="UP000887226">
    <property type="component" value="Unassembled WGS sequence"/>
</dbReference>
<name>A0A9P7YZ14_9HELO</name>
<gene>
    <name evidence="1" type="ORF">BJ878DRAFT_482644</name>
</gene>
<dbReference type="AlphaFoldDB" id="A0A9P7YZ14"/>
<evidence type="ECO:0000313" key="1">
    <source>
        <dbReference type="EMBL" id="KAG9241758.1"/>
    </source>
</evidence>
<reference evidence="1" key="1">
    <citation type="journal article" date="2021" name="IMA Fungus">
        <title>Genomic characterization of three marine fungi, including Emericellopsis atlantica sp. nov. with signatures of a generalist lifestyle and marine biomass degradation.</title>
        <authorList>
            <person name="Hagestad O.C."/>
            <person name="Hou L."/>
            <person name="Andersen J.H."/>
            <person name="Hansen E.H."/>
            <person name="Altermark B."/>
            <person name="Li C."/>
            <person name="Kuhnert E."/>
            <person name="Cox R.J."/>
            <person name="Crous P.W."/>
            <person name="Spatafora J.W."/>
            <person name="Lail K."/>
            <person name="Amirebrahimi M."/>
            <person name="Lipzen A."/>
            <person name="Pangilinan J."/>
            <person name="Andreopoulos W."/>
            <person name="Hayes R.D."/>
            <person name="Ng V."/>
            <person name="Grigoriev I.V."/>
            <person name="Jackson S.A."/>
            <person name="Sutton T.D.S."/>
            <person name="Dobson A.D.W."/>
            <person name="Rama T."/>
        </authorList>
    </citation>
    <scope>NUCLEOTIDE SEQUENCE</scope>
    <source>
        <strain evidence="1">TRa3180A</strain>
    </source>
</reference>
<dbReference type="EMBL" id="MU254161">
    <property type="protein sequence ID" value="KAG9241758.1"/>
    <property type="molecule type" value="Genomic_DNA"/>
</dbReference>
<dbReference type="OrthoDB" id="2537245at2759"/>